<dbReference type="InterPro" id="IPR026854">
    <property type="entry name" value="VPS13_N"/>
</dbReference>
<feature type="domain" description="Chorein N-terminal" evidence="4">
    <location>
        <begin position="7"/>
        <end position="341"/>
    </location>
</feature>
<dbReference type="Pfam" id="PF12624">
    <property type="entry name" value="VPS13_N"/>
    <property type="match status" value="1"/>
</dbReference>
<evidence type="ECO:0000313" key="6">
    <source>
        <dbReference type="Proteomes" id="UP001205105"/>
    </source>
</evidence>
<feature type="compositionally biased region" description="Gly residues" evidence="3">
    <location>
        <begin position="288"/>
        <end position="305"/>
    </location>
</feature>
<keyword evidence="2" id="KW-0813">Transport</keyword>
<dbReference type="Proteomes" id="UP001205105">
    <property type="component" value="Unassembled WGS sequence"/>
</dbReference>
<organism evidence="5 6">
    <name type="scientific">Chlorella ohadii</name>
    <dbReference type="NCBI Taxonomy" id="2649997"/>
    <lineage>
        <taxon>Eukaryota</taxon>
        <taxon>Viridiplantae</taxon>
        <taxon>Chlorophyta</taxon>
        <taxon>core chlorophytes</taxon>
        <taxon>Trebouxiophyceae</taxon>
        <taxon>Chlorellales</taxon>
        <taxon>Chlorellaceae</taxon>
        <taxon>Chlorella clade</taxon>
        <taxon>Chlorella</taxon>
    </lineage>
</organism>
<comment type="caution">
    <text evidence="5">The sequence shown here is derived from an EMBL/GenBank/DDBJ whole genome shotgun (WGS) entry which is preliminary data.</text>
</comment>
<dbReference type="PANTHER" id="PTHR16166:SF93">
    <property type="entry name" value="INTERMEMBRANE LIPID TRANSFER PROTEIN VPS13"/>
    <property type="match status" value="1"/>
</dbReference>
<feature type="region of interest" description="Disordered" evidence="3">
    <location>
        <begin position="283"/>
        <end position="326"/>
    </location>
</feature>
<evidence type="ECO:0000259" key="4">
    <source>
        <dbReference type="Pfam" id="PF12624"/>
    </source>
</evidence>
<dbReference type="GO" id="GO:0045053">
    <property type="term" value="P:protein retention in Golgi apparatus"/>
    <property type="evidence" value="ECO:0007669"/>
    <property type="project" value="TreeGrafter"/>
</dbReference>
<evidence type="ECO:0000256" key="2">
    <source>
        <dbReference type="ARBA" id="ARBA00022448"/>
    </source>
</evidence>
<sequence length="818" mass="89325">MVLSCTRYEDAYTNPGHPFACGITLDRINGYTIDELGREAFVTNNPLQMLRKALTLRRIAVYFDTDSEFWAPGAAWRDLAPHDWDEWFLPGVSAGRQERGGTARSRQYVLQPVDGQARYTRRGAGVQAKEDEPVLELDFQLNDVAVCLTRPQYQSYHLLLAEVSSFSARLPYAGYRPRLRPAAGEPARLWWRYAVKAVQQQLAARKLTWSQTVRFARMRKEYVPAYAEHLRQLAAGQGPQRIERLPAPVVEMDRQLPEQTILMFRRLAHAKVQREKRRAAKEAAAAGKSGGGGWMDWLRGGGSGQGSRAASPRTSQAGAEEAPELTPEEYGRLVELVEQQEQGMRLGPETPYTLLTRIGARVSSASALLLAADGSRVLRGGLEDIHLTLDRFPETLRLQLGVGGMGLECPEGTLIRTGGQLHRLVSETDLTAEMAGPAGAAAAAAQRALAVQFVQKPQDGSADALLDVVLTPSYVIYSAAAVDRVVQFFRTPQELDFSSLSAQATTQLERARRLAAQYAAAALQSRPKLKLHLELDAPKVAIPAADAKGRTTLALDFGRFIIESDPDTPAKLPAEEAALYECVRLEVSDVAAYVADGAFDWQDQPGLAEGDAKGGQPGQLIPLLNRTGMSIALQARRWRRNLLVAARFADPKYPVLRLQPSIPVLHFYLSPGRMGRLLRVVRAALPPSEEQQAGGTGGGTPTSAALQTTAGAAGQELWRQHAEYEGAVKVLTWGGIGYASASWCPRYGVLYQGKLYLYESSAPGAKLAASEAVWAAERRVVRVPPEQIGGAEHVVALCPGKWLFSGTFCTFPRCLDAP</sequence>
<evidence type="ECO:0000256" key="1">
    <source>
        <dbReference type="ARBA" id="ARBA00006545"/>
    </source>
</evidence>
<dbReference type="InterPro" id="IPR026847">
    <property type="entry name" value="VPS13"/>
</dbReference>
<name>A0AAD5H635_9CHLO</name>
<gene>
    <name evidence="5" type="ORF">COHA_001284</name>
</gene>
<keyword evidence="6" id="KW-1185">Reference proteome</keyword>
<proteinExistence type="inferred from homology"/>
<accession>A0AAD5H635</accession>
<comment type="similarity">
    <text evidence="1">Belongs to the VPS13 family.</text>
</comment>
<dbReference type="AlphaFoldDB" id="A0AAD5H635"/>
<dbReference type="EMBL" id="JADXDR010000020">
    <property type="protein sequence ID" value="KAI7845241.1"/>
    <property type="molecule type" value="Genomic_DNA"/>
</dbReference>
<evidence type="ECO:0000256" key="3">
    <source>
        <dbReference type="SAM" id="MobiDB-lite"/>
    </source>
</evidence>
<dbReference type="GO" id="GO:0006623">
    <property type="term" value="P:protein targeting to vacuole"/>
    <property type="evidence" value="ECO:0007669"/>
    <property type="project" value="TreeGrafter"/>
</dbReference>
<dbReference type="PANTHER" id="PTHR16166">
    <property type="entry name" value="VACUOLAR PROTEIN SORTING-ASSOCIATED PROTEIN VPS13"/>
    <property type="match status" value="1"/>
</dbReference>
<evidence type="ECO:0000313" key="5">
    <source>
        <dbReference type="EMBL" id="KAI7845241.1"/>
    </source>
</evidence>
<reference evidence="5" key="1">
    <citation type="submission" date="2020-11" db="EMBL/GenBank/DDBJ databases">
        <title>Chlorella ohadii genome sequencing and assembly.</title>
        <authorList>
            <person name="Murik O."/>
            <person name="Treves H."/>
            <person name="Kedem I."/>
            <person name="Shotland Y."/>
            <person name="Kaplan A."/>
        </authorList>
    </citation>
    <scope>NUCLEOTIDE SEQUENCE</scope>
    <source>
        <strain evidence="5">1</strain>
    </source>
</reference>
<protein>
    <recommendedName>
        <fullName evidence="4">Chorein N-terminal domain-containing protein</fullName>
    </recommendedName>
</protein>